<dbReference type="InterPro" id="IPR018108">
    <property type="entry name" value="MCP_transmembrane"/>
</dbReference>
<evidence type="ECO:0000313" key="5">
    <source>
        <dbReference type="EMBL" id="KAK7232114.1"/>
    </source>
</evidence>
<organism evidence="5 6">
    <name type="scientific">Aureococcus anophagefferens</name>
    <name type="common">Harmful bloom alga</name>
    <dbReference type="NCBI Taxonomy" id="44056"/>
    <lineage>
        <taxon>Eukaryota</taxon>
        <taxon>Sar</taxon>
        <taxon>Stramenopiles</taxon>
        <taxon>Ochrophyta</taxon>
        <taxon>Pelagophyceae</taxon>
        <taxon>Pelagomonadales</taxon>
        <taxon>Pelagomonadaceae</taxon>
        <taxon>Aureococcus</taxon>
    </lineage>
</organism>
<evidence type="ECO:0000256" key="3">
    <source>
        <dbReference type="ARBA" id="ARBA00023136"/>
    </source>
</evidence>
<dbReference type="InterPro" id="IPR023395">
    <property type="entry name" value="MCP_dom_sf"/>
</dbReference>
<feature type="transmembrane region" description="Helical" evidence="4">
    <location>
        <begin position="12"/>
        <end position="32"/>
    </location>
</feature>
<proteinExistence type="predicted"/>
<evidence type="ECO:0000313" key="6">
    <source>
        <dbReference type="Proteomes" id="UP001363151"/>
    </source>
</evidence>
<keyword evidence="4" id="KW-1133">Transmembrane helix</keyword>
<keyword evidence="3 4" id="KW-0472">Membrane</keyword>
<dbReference type="PANTHER" id="PTHR47567:SF1">
    <property type="entry name" value="NAD-DEPENDENT EPIMERASE_DEHYDRATASE DOMAIN-CONTAINING PROTEIN"/>
    <property type="match status" value="1"/>
</dbReference>
<keyword evidence="6" id="KW-1185">Reference proteome</keyword>
<evidence type="ECO:0000256" key="2">
    <source>
        <dbReference type="ARBA" id="ARBA00022692"/>
    </source>
</evidence>
<dbReference type="PANTHER" id="PTHR47567">
    <property type="entry name" value="MITOCHONDRIAL SUBSTRATE/SOLUTE CARRIER"/>
    <property type="match status" value="1"/>
</dbReference>
<comment type="caution">
    <text evidence="5">The sequence shown here is derived from an EMBL/GenBank/DDBJ whole genome shotgun (WGS) entry which is preliminary data.</text>
</comment>
<reference evidence="5 6" key="1">
    <citation type="submission" date="2024-03" db="EMBL/GenBank/DDBJ databases">
        <title>Aureococcus anophagefferens CCMP1851 and Kratosvirus quantuckense: Draft genome of a second virus-susceptible host strain in the model system.</title>
        <authorList>
            <person name="Chase E."/>
            <person name="Truchon A.R."/>
            <person name="Schepens W."/>
            <person name="Wilhelm S.W."/>
        </authorList>
    </citation>
    <scope>NUCLEOTIDE SEQUENCE [LARGE SCALE GENOMIC DNA]</scope>
    <source>
        <strain evidence="5 6">CCMP1851</strain>
    </source>
</reference>
<dbReference type="EMBL" id="JBBJCI010000371">
    <property type="protein sequence ID" value="KAK7232114.1"/>
    <property type="molecule type" value="Genomic_DNA"/>
</dbReference>
<sequence>MSMRKPIAPHERAQVNVLGVAASGALGAPLVIPAGKEGPDLGKVLSKAASRALPSGAAGGVAMGLNILCLMWMRTTVNYQYRYGSGTITAIKALYKEGGSTPAGITRFYRGLVPALFQGPLSRFGDTAANTGTLVILNEYDSTKDLPAYAKTAFCSVSAASWRLFLMPIDTLKTTLQTDGAKGMALLRTKMASGGPLVLYNGGAGAVMANIVGYYPWFATYNQMEDMLPTTDSEGKPLGGVAKLGRRAVQGFAASAVSDCSSNSIRVLKVYKQTNADTTMTYTKAIKEIVAKDGVWGLFGRGLGTKLISNGIQGAMFSVLWKTIEPMLFPK</sequence>
<accession>A0ABR1FJP7</accession>
<dbReference type="Pfam" id="PF00153">
    <property type="entry name" value="Mito_carr"/>
    <property type="match status" value="2"/>
</dbReference>
<name>A0ABR1FJP7_AURAN</name>
<comment type="subcellular location">
    <subcellularLocation>
        <location evidence="1">Membrane</location>
        <topology evidence="1">Multi-pass membrane protein</topology>
    </subcellularLocation>
</comment>
<feature type="transmembrane region" description="Helical" evidence="4">
    <location>
        <begin position="197"/>
        <end position="217"/>
    </location>
</feature>
<evidence type="ECO:0000256" key="4">
    <source>
        <dbReference type="SAM" id="Phobius"/>
    </source>
</evidence>
<protein>
    <submittedName>
        <fullName evidence="5">Mitochondrial carrier protein</fullName>
    </submittedName>
</protein>
<keyword evidence="2 4" id="KW-0812">Transmembrane</keyword>
<gene>
    <name evidence="5" type="ORF">SO694_00031366</name>
</gene>
<dbReference type="SUPFAM" id="SSF103506">
    <property type="entry name" value="Mitochondrial carrier"/>
    <property type="match status" value="1"/>
</dbReference>
<dbReference type="Proteomes" id="UP001363151">
    <property type="component" value="Unassembled WGS sequence"/>
</dbReference>
<dbReference type="Gene3D" id="1.50.40.10">
    <property type="entry name" value="Mitochondrial carrier domain"/>
    <property type="match status" value="1"/>
</dbReference>
<evidence type="ECO:0000256" key="1">
    <source>
        <dbReference type="ARBA" id="ARBA00004141"/>
    </source>
</evidence>
<feature type="transmembrane region" description="Helical" evidence="4">
    <location>
        <begin position="52"/>
        <end position="73"/>
    </location>
</feature>